<reference evidence="2 3" key="1">
    <citation type="journal article" date="2018" name="Front. Plant Sci.">
        <title>Red Clover (Trifolium pratense) and Zigzag Clover (T. medium) - A Picture of Genomic Similarities and Differences.</title>
        <authorList>
            <person name="Dluhosova J."/>
            <person name="Istvanek J."/>
            <person name="Nedelnik J."/>
            <person name="Repkova J."/>
        </authorList>
    </citation>
    <scope>NUCLEOTIDE SEQUENCE [LARGE SCALE GENOMIC DNA]</scope>
    <source>
        <strain evidence="3">cv. 10/8</strain>
        <tissue evidence="2">Leaf</tissue>
    </source>
</reference>
<dbReference type="PANTHER" id="PTHR46801">
    <property type="entry name" value="OS06G0309200 PROTEIN"/>
    <property type="match status" value="1"/>
</dbReference>
<feature type="non-terminal residue" evidence="2">
    <location>
        <position position="1"/>
    </location>
</feature>
<keyword evidence="3" id="KW-1185">Reference proteome</keyword>
<gene>
    <name evidence="2" type="ORF">A2U01_0019148</name>
</gene>
<accession>A0A392NG36</accession>
<dbReference type="GO" id="GO:0008289">
    <property type="term" value="F:lipid binding"/>
    <property type="evidence" value="ECO:0007669"/>
    <property type="project" value="InterPro"/>
</dbReference>
<comment type="caution">
    <text evidence="2">The sequence shown here is derived from an EMBL/GenBank/DDBJ whole genome shotgun (WGS) entry which is preliminary data.</text>
</comment>
<proteinExistence type="predicted"/>
<feature type="domain" description="Lipid-binding serum glycoprotein N-terminal" evidence="1">
    <location>
        <begin position="3"/>
        <end position="72"/>
    </location>
</feature>
<dbReference type="InterPro" id="IPR045897">
    <property type="entry name" value="BPI/LBP_pln"/>
</dbReference>
<dbReference type="Gene3D" id="3.15.20.10">
    <property type="entry name" value="Bactericidal permeability-increasing protein, domain 2"/>
    <property type="match status" value="1"/>
</dbReference>
<dbReference type="InterPro" id="IPR017942">
    <property type="entry name" value="Lipid-bd_serum_glycop_N"/>
</dbReference>
<evidence type="ECO:0000313" key="2">
    <source>
        <dbReference type="EMBL" id="MCH98149.1"/>
    </source>
</evidence>
<dbReference type="PANTHER" id="PTHR46801:SF8">
    <property type="entry name" value="LBP_BPI_CETP FAMILY, CARBOXY-TERMINAL DOMAIN PROTEIN"/>
    <property type="match status" value="1"/>
</dbReference>
<dbReference type="Pfam" id="PF01273">
    <property type="entry name" value="LBP_BPI_CETP"/>
    <property type="match status" value="1"/>
</dbReference>
<dbReference type="EMBL" id="LXQA010036846">
    <property type="protein sequence ID" value="MCH98149.1"/>
    <property type="molecule type" value="Genomic_DNA"/>
</dbReference>
<dbReference type="InterPro" id="IPR017943">
    <property type="entry name" value="Bactericidal_perm-incr_a/b_dom"/>
</dbReference>
<evidence type="ECO:0000259" key="1">
    <source>
        <dbReference type="Pfam" id="PF01273"/>
    </source>
</evidence>
<name>A0A392NG36_9FABA</name>
<dbReference type="AlphaFoldDB" id="A0A392NG36"/>
<feature type="non-terminal residue" evidence="2">
    <location>
        <position position="120"/>
    </location>
</feature>
<dbReference type="Proteomes" id="UP000265520">
    <property type="component" value="Unassembled WGS sequence"/>
</dbReference>
<dbReference type="SUPFAM" id="SSF55394">
    <property type="entry name" value="Bactericidal permeability-increasing protein, BPI"/>
    <property type="match status" value="1"/>
</dbReference>
<dbReference type="Gene3D" id="3.15.10.10">
    <property type="entry name" value="Bactericidal permeability-increasing protein, domain 1"/>
    <property type="match status" value="1"/>
</dbReference>
<protein>
    <submittedName>
        <fullName evidence="2">LBP/BPI/CETP family carboxy-terminal domain protein</fullName>
    </submittedName>
</protein>
<evidence type="ECO:0000313" key="3">
    <source>
        <dbReference type="Proteomes" id="UP000265520"/>
    </source>
</evidence>
<organism evidence="2 3">
    <name type="scientific">Trifolium medium</name>
    <dbReference type="NCBI Taxonomy" id="97028"/>
    <lineage>
        <taxon>Eukaryota</taxon>
        <taxon>Viridiplantae</taxon>
        <taxon>Streptophyta</taxon>
        <taxon>Embryophyta</taxon>
        <taxon>Tracheophyta</taxon>
        <taxon>Spermatophyta</taxon>
        <taxon>Magnoliopsida</taxon>
        <taxon>eudicotyledons</taxon>
        <taxon>Gunneridae</taxon>
        <taxon>Pentapetalae</taxon>
        <taxon>rosids</taxon>
        <taxon>fabids</taxon>
        <taxon>Fabales</taxon>
        <taxon>Fabaceae</taxon>
        <taxon>Papilionoideae</taxon>
        <taxon>50 kb inversion clade</taxon>
        <taxon>NPAAA clade</taxon>
        <taxon>Hologalegina</taxon>
        <taxon>IRL clade</taxon>
        <taxon>Trifolieae</taxon>
        <taxon>Trifolium</taxon>
    </lineage>
</organism>
<sequence length="120" mass="12759">VEDLQVGLTVNLTNQEGTLKLILLDYGCDVGELSIKVNGGAAWLYQVLVDAFKANIGSAVEDAVSKKISEGIPTLDDLLQTLPKTILLDETAVLNVSFVGNPVLSNSSIELGINGLFTER</sequence>